<proteinExistence type="inferred from homology"/>
<protein>
    <submittedName>
        <fullName evidence="6">LysR family transcriptional regulator</fullName>
    </submittedName>
</protein>
<keyword evidence="2" id="KW-0805">Transcription regulation</keyword>
<dbReference type="PANTHER" id="PTHR30427:SF1">
    <property type="entry name" value="TRANSCRIPTIONAL ACTIVATOR PROTEIN LYSR"/>
    <property type="match status" value="1"/>
</dbReference>
<keyword evidence="3" id="KW-0238">DNA-binding</keyword>
<evidence type="ECO:0000256" key="4">
    <source>
        <dbReference type="ARBA" id="ARBA00023163"/>
    </source>
</evidence>
<evidence type="ECO:0000313" key="7">
    <source>
        <dbReference type="Proteomes" id="UP000298781"/>
    </source>
</evidence>
<comment type="similarity">
    <text evidence="1">Belongs to the LysR transcriptional regulatory family.</text>
</comment>
<dbReference type="EMBL" id="CP039690">
    <property type="protein sequence ID" value="QCI66736.1"/>
    <property type="molecule type" value="Genomic_DNA"/>
</dbReference>
<reference evidence="6 7" key="1">
    <citation type="submission" date="2019-04" db="EMBL/GenBank/DDBJ databases">
        <title>Phreatobacter aquaticus sp. nov.</title>
        <authorList>
            <person name="Choi A."/>
        </authorList>
    </citation>
    <scope>NUCLEOTIDE SEQUENCE [LARGE SCALE GENOMIC DNA]</scope>
    <source>
        <strain evidence="6 7">KCTC 52518</strain>
    </source>
</reference>
<dbReference type="SUPFAM" id="SSF46785">
    <property type="entry name" value="Winged helix' DNA-binding domain"/>
    <property type="match status" value="1"/>
</dbReference>
<keyword evidence="4" id="KW-0804">Transcription</keyword>
<dbReference type="GO" id="GO:0010628">
    <property type="term" value="P:positive regulation of gene expression"/>
    <property type="evidence" value="ECO:0007669"/>
    <property type="project" value="TreeGrafter"/>
</dbReference>
<dbReference type="Pfam" id="PF00126">
    <property type="entry name" value="HTH_1"/>
    <property type="match status" value="1"/>
</dbReference>
<dbReference type="RefSeq" id="WP_136962176.1">
    <property type="nucleotide sequence ID" value="NZ_CP039690.1"/>
</dbReference>
<name>A0A4D7BBB6_9HYPH</name>
<dbReference type="InterPro" id="IPR000847">
    <property type="entry name" value="LysR_HTH_N"/>
</dbReference>
<evidence type="ECO:0000256" key="2">
    <source>
        <dbReference type="ARBA" id="ARBA00023015"/>
    </source>
</evidence>
<dbReference type="Proteomes" id="UP000298781">
    <property type="component" value="Chromosome"/>
</dbReference>
<gene>
    <name evidence="6" type="ORF">E8M01_22340</name>
</gene>
<dbReference type="Gene3D" id="1.10.10.10">
    <property type="entry name" value="Winged helix-like DNA-binding domain superfamily/Winged helix DNA-binding domain"/>
    <property type="match status" value="1"/>
</dbReference>
<dbReference type="PRINTS" id="PR00039">
    <property type="entry name" value="HTHLYSR"/>
</dbReference>
<evidence type="ECO:0000259" key="5">
    <source>
        <dbReference type="PROSITE" id="PS50931"/>
    </source>
</evidence>
<dbReference type="GO" id="GO:0003700">
    <property type="term" value="F:DNA-binding transcription factor activity"/>
    <property type="evidence" value="ECO:0007669"/>
    <property type="project" value="InterPro"/>
</dbReference>
<evidence type="ECO:0000256" key="3">
    <source>
        <dbReference type="ARBA" id="ARBA00023125"/>
    </source>
</evidence>
<dbReference type="OrthoDB" id="8479870at2"/>
<keyword evidence="7" id="KW-1185">Reference proteome</keyword>
<organism evidence="6 7">
    <name type="scientific">Phreatobacter stygius</name>
    <dbReference type="NCBI Taxonomy" id="1940610"/>
    <lineage>
        <taxon>Bacteria</taxon>
        <taxon>Pseudomonadati</taxon>
        <taxon>Pseudomonadota</taxon>
        <taxon>Alphaproteobacteria</taxon>
        <taxon>Hyphomicrobiales</taxon>
        <taxon>Phreatobacteraceae</taxon>
        <taxon>Phreatobacter</taxon>
    </lineage>
</organism>
<dbReference type="GO" id="GO:0043565">
    <property type="term" value="F:sequence-specific DNA binding"/>
    <property type="evidence" value="ECO:0007669"/>
    <property type="project" value="TreeGrafter"/>
</dbReference>
<sequence length="310" mass="33873">MAEPEDEPSVPRLTLAQLDALRAVLSTRGVSDAARLLDVSQPAVSKLLRQVERSLGLPLVQRDGNRVIPTREAEMLQWEVEQLFGSYDSIQRLAAALRGETGVSIHVAAIPTQATRFAVPAIKLLRERQPDVLVKLEILANPLIIDAVVSGRAEFGLVHSMTVSPELKAEDIGEHHVVCIAPAGHRFGGLAAIGREDFRGETFVSYGPNTIFGRWLSAEFGRGGANIPVDVEITASPTLVEAVENGIGVALVEEAALSPMARSRLVVRPLTYPLTFRSRILRMPGRAMSRQAELLLEFYREVVERGHDRA</sequence>
<dbReference type="PANTHER" id="PTHR30427">
    <property type="entry name" value="TRANSCRIPTIONAL ACTIVATOR PROTEIN LYSR"/>
    <property type="match status" value="1"/>
</dbReference>
<dbReference type="InterPro" id="IPR005119">
    <property type="entry name" value="LysR_subst-bd"/>
</dbReference>
<dbReference type="KEGG" id="pstg:E8M01_22340"/>
<dbReference type="InterPro" id="IPR036390">
    <property type="entry name" value="WH_DNA-bd_sf"/>
</dbReference>
<dbReference type="InterPro" id="IPR036388">
    <property type="entry name" value="WH-like_DNA-bd_sf"/>
</dbReference>
<dbReference type="PROSITE" id="PS50931">
    <property type="entry name" value="HTH_LYSR"/>
    <property type="match status" value="1"/>
</dbReference>
<evidence type="ECO:0000313" key="6">
    <source>
        <dbReference type="EMBL" id="QCI66736.1"/>
    </source>
</evidence>
<dbReference type="SUPFAM" id="SSF53850">
    <property type="entry name" value="Periplasmic binding protein-like II"/>
    <property type="match status" value="1"/>
</dbReference>
<dbReference type="Gene3D" id="3.40.190.290">
    <property type="match status" value="1"/>
</dbReference>
<dbReference type="AlphaFoldDB" id="A0A4D7BBB6"/>
<accession>A0A4D7BBB6</accession>
<dbReference type="Pfam" id="PF03466">
    <property type="entry name" value="LysR_substrate"/>
    <property type="match status" value="1"/>
</dbReference>
<evidence type="ECO:0000256" key="1">
    <source>
        <dbReference type="ARBA" id="ARBA00009437"/>
    </source>
</evidence>
<feature type="domain" description="HTH lysR-type" evidence="5">
    <location>
        <begin position="13"/>
        <end position="70"/>
    </location>
</feature>